<keyword evidence="1" id="KW-0472">Membrane</keyword>
<gene>
    <name evidence="2" type="ORF">ASZ90_014305</name>
</gene>
<evidence type="ECO:0000256" key="1">
    <source>
        <dbReference type="SAM" id="Phobius"/>
    </source>
</evidence>
<dbReference type="AlphaFoldDB" id="A0A0W8F4Z0"/>
<proteinExistence type="predicted"/>
<accession>A0A0W8F4Z0</accession>
<evidence type="ECO:0000313" key="2">
    <source>
        <dbReference type="EMBL" id="KUG15974.1"/>
    </source>
</evidence>
<keyword evidence="1" id="KW-0812">Transmembrane</keyword>
<organism evidence="2">
    <name type="scientific">hydrocarbon metagenome</name>
    <dbReference type="NCBI Taxonomy" id="938273"/>
    <lineage>
        <taxon>unclassified sequences</taxon>
        <taxon>metagenomes</taxon>
        <taxon>ecological metagenomes</taxon>
    </lineage>
</organism>
<feature type="transmembrane region" description="Helical" evidence="1">
    <location>
        <begin position="17"/>
        <end position="38"/>
    </location>
</feature>
<protein>
    <submittedName>
        <fullName evidence="2">Uncharacterized protein</fullName>
    </submittedName>
</protein>
<dbReference type="EMBL" id="LNQE01001517">
    <property type="protein sequence ID" value="KUG15974.1"/>
    <property type="molecule type" value="Genomic_DNA"/>
</dbReference>
<keyword evidence="1" id="KW-1133">Transmembrane helix</keyword>
<comment type="caution">
    <text evidence="2">The sequence shown here is derived from an EMBL/GenBank/DDBJ whole genome shotgun (WGS) entry which is preliminary data.</text>
</comment>
<name>A0A0W8F4Z0_9ZZZZ</name>
<sequence>MANNTGRSAKAISHRHFFTFHILLIFYEYGVRMIAIAII</sequence>
<reference evidence="2" key="1">
    <citation type="journal article" date="2015" name="Proc. Natl. Acad. Sci. U.S.A.">
        <title>Networks of energetic and metabolic interactions define dynamics in microbial communities.</title>
        <authorList>
            <person name="Embree M."/>
            <person name="Liu J.K."/>
            <person name="Al-Bassam M.M."/>
            <person name="Zengler K."/>
        </authorList>
    </citation>
    <scope>NUCLEOTIDE SEQUENCE</scope>
</reference>